<feature type="transmembrane region" description="Helical" evidence="8">
    <location>
        <begin position="341"/>
        <end position="362"/>
    </location>
</feature>
<feature type="transmembrane region" description="Helical" evidence="8">
    <location>
        <begin position="120"/>
        <end position="142"/>
    </location>
</feature>
<feature type="transmembrane region" description="Helical" evidence="8">
    <location>
        <begin position="252"/>
        <end position="277"/>
    </location>
</feature>
<protein>
    <submittedName>
        <fullName evidence="10">Glycosyl transferase</fullName>
    </submittedName>
</protein>
<feature type="transmembrane region" description="Helical" evidence="8">
    <location>
        <begin position="213"/>
        <end position="232"/>
    </location>
</feature>
<keyword evidence="6 8" id="KW-1133">Transmembrane helix</keyword>
<dbReference type="Pfam" id="PF13231">
    <property type="entry name" value="PMT_2"/>
    <property type="match status" value="1"/>
</dbReference>
<dbReference type="PANTHER" id="PTHR33908">
    <property type="entry name" value="MANNOSYLTRANSFERASE YKCB-RELATED"/>
    <property type="match status" value="1"/>
</dbReference>
<feature type="transmembrane region" description="Helical" evidence="8">
    <location>
        <begin position="30"/>
        <end position="46"/>
    </location>
</feature>
<organism evidence="10 11">
    <name type="scientific">Deminuibacter soli</name>
    <dbReference type="NCBI Taxonomy" id="2291815"/>
    <lineage>
        <taxon>Bacteria</taxon>
        <taxon>Pseudomonadati</taxon>
        <taxon>Bacteroidota</taxon>
        <taxon>Chitinophagia</taxon>
        <taxon>Chitinophagales</taxon>
        <taxon>Chitinophagaceae</taxon>
        <taxon>Deminuibacter</taxon>
    </lineage>
</organism>
<accession>A0A3E1NP26</accession>
<dbReference type="GO" id="GO:0016763">
    <property type="term" value="F:pentosyltransferase activity"/>
    <property type="evidence" value="ECO:0007669"/>
    <property type="project" value="TreeGrafter"/>
</dbReference>
<feature type="transmembrane region" description="Helical" evidence="8">
    <location>
        <begin position="289"/>
        <end position="305"/>
    </location>
</feature>
<evidence type="ECO:0000256" key="5">
    <source>
        <dbReference type="ARBA" id="ARBA00022692"/>
    </source>
</evidence>
<evidence type="ECO:0000256" key="3">
    <source>
        <dbReference type="ARBA" id="ARBA00022676"/>
    </source>
</evidence>
<dbReference type="Proteomes" id="UP000261284">
    <property type="component" value="Unassembled WGS sequence"/>
</dbReference>
<keyword evidence="5 8" id="KW-0812">Transmembrane</keyword>
<feature type="transmembrane region" description="Helical" evidence="8">
    <location>
        <begin position="96"/>
        <end position="114"/>
    </location>
</feature>
<dbReference type="EMBL" id="QTJU01000001">
    <property type="protein sequence ID" value="RFM29689.1"/>
    <property type="molecule type" value="Genomic_DNA"/>
</dbReference>
<feature type="transmembrane region" description="Helical" evidence="8">
    <location>
        <begin position="170"/>
        <end position="201"/>
    </location>
</feature>
<evidence type="ECO:0000313" key="11">
    <source>
        <dbReference type="Proteomes" id="UP000261284"/>
    </source>
</evidence>
<reference evidence="10 11" key="1">
    <citation type="submission" date="2018-08" db="EMBL/GenBank/DDBJ databases">
        <title>Chitinophagaceae sp. K23C18032701, a novel bacterium isolated from forest soil.</title>
        <authorList>
            <person name="Wang C."/>
        </authorList>
    </citation>
    <scope>NUCLEOTIDE SEQUENCE [LARGE SCALE GENOMIC DNA]</scope>
    <source>
        <strain evidence="10 11">K23C18032701</strain>
    </source>
</reference>
<keyword evidence="2" id="KW-1003">Cell membrane</keyword>
<evidence type="ECO:0000256" key="7">
    <source>
        <dbReference type="ARBA" id="ARBA00023136"/>
    </source>
</evidence>
<dbReference type="AlphaFoldDB" id="A0A3E1NP26"/>
<dbReference type="GO" id="GO:0009103">
    <property type="term" value="P:lipopolysaccharide biosynthetic process"/>
    <property type="evidence" value="ECO:0007669"/>
    <property type="project" value="UniProtKB-ARBA"/>
</dbReference>
<keyword evidence="4 10" id="KW-0808">Transferase</keyword>
<proteinExistence type="predicted"/>
<comment type="subcellular location">
    <subcellularLocation>
        <location evidence="1">Cell membrane</location>
        <topology evidence="1">Multi-pass membrane protein</topology>
    </subcellularLocation>
</comment>
<evidence type="ECO:0000259" key="9">
    <source>
        <dbReference type="Pfam" id="PF13231"/>
    </source>
</evidence>
<evidence type="ECO:0000256" key="2">
    <source>
        <dbReference type="ARBA" id="ARBA00022475"/>
    </source>
</evidence>
<dbReference type="PANTHER" id="PTHR33908:SF11">
    <property type="entry name" value="MEMBRANE PROTEIN"/>
    <property type="match status" value="1"/>
</dbReference>
<sequence>MNGTGGRTDCRCHFVYWPTKPLSMKNGNRLILLLAIIKFILPYLLQHPVYEPHRDEFLYLAEGNHMAWGFMEVPPVLSVFAWLTKAFGNSIFWIKCWPSLFGALTFVLTARIAVSLGGKYFSILLCWLPFVLGGFLRVHYLFQPNAPEVFFWTLMAFNLIRYTETNARRFIYGFAIAAALGMLTKYSVAFYITALLGGLLLTRQTHIFKQRTFLWAALLGFLIFLPNLLWQYSNHFPVVFHMRQLRKTQLQYIAPSTFLIEQLTTHIPVFFVWMAGLWCTLFTAKGRQYRFIGVAYVIVLALLLAGHGKGYYALGAYPVLFAFGAWHLENFTAAKLKWLRYAMVVVTAALGYVLLPIALPMLPPKALAAHYEKHHTARYGVLRWEDLENHPLPQDFADMLGWEEMAQKSARAWQLLSDEEKKHTLFFCDNYGQAGAVNYYRRKYGLPEAFSDNASFVYWLPDSIHLTNVLLITDDKQEMRHPFIHDFQSAVAVDSVMNPYAREQGDLIILLKGANEPFNRFFAEKIRKAKAR</sequence>
<evidence type="ECO:0000256" key="1">
    <source>
        <dbReference type="ARBA" id="ARBA00004651"/>
    </source>
</evidence>
<evidence type="ECO:0000256" key="4">
    <source>
        <dbReference type="ARBA" id="ARBA00022679"/>
    </source>
</evidence>
<evidence type="ECO:0000256" key="8">
    <source>
        <dbReference type="SAM" id="Phobius"/>
    </source>
</evidence>
<evidence type="ECO:0000313" key="10">
    <source>
        <dbReference type="EMBL" id="RFM29689.1"/>
    </source>
</evidence>
<dbReference type="GO" id="GO:0005886">
    <property type="term" value="C:plasma membrane"/>
    <property type="evidence" value="ECO:0007669"/>
    <property type="project" value="UniProtKB-SubCell"/>
</dbReference>
<comment type="caution">
    <text evidence="10">The sequence shown here is derived from an EMBL/GenBank/DDBJ whole genome shotgun (WGS) entry which is preliminary data.</text>
</comment>
<dbReference type="InterPro" id="IPR050297">
    <property type="entry name" value="LipidA_mod_glycosyltrf_83"/>
</dbReference>
<keyword evidence="3" id="KW-0328">Glycosyltransferase</keyword>
<gene>
    <name evidence="10" type="ORF">DXN05_01535</name>
</gene>
<dbReference type="InterPro" id="IPR038731">
    <property type="entry name" value="RgtA/B/C-like"/>
</dbReference>
<feature type="transmembrane region" description="Helical" evidence="8">
    <location>
        <begin position="311"/>
        <end position="329"/>
    </location>
</feature>
<evidence type="ECO:0000256" key="6">
    <source>
        <dbReference type="ARBA" id="ARBA00022989"/>
    </source>
</evidence>
<name>A0A3E1NP26_9BACT</name>
<feature type="domain" description="Glycosyltransferase RgtA/B/C/D-like" evidence="9">
    <location>
        <begin position="73"/>
        <end position="230"/>
    </location>
</feature>
<keyword evidence="11" id="KW-1185">Reference proteome</keyword>
<keyword evidence="7 8" id="KW-0472">Membrane</keyword>